<dbReference type="Proteomes" id="UP000775877">
    <property type="component" value="Unassembled WGS sequence"/>
</dbReference>
<proteinExistence type="predicted"/>
<organism evidence="2 3">
    <name type="scientific">Candidatus Dojkabacteria bacterium</name>
    <dbReference type="NCBI Taxonomy" id="2099670"/>
    <lineage>
        <taxon>Bacteria</taxon>
        <taxon>Candidatus Dojkabacteria</taxon>
    </lineage>
</organism>
<protein>
    <submittedName>
        <fullName evidence="2">Uncharacterized protein</fullName>
    </submittedName>
</protein>
<dbReference type="EMBL" id="JAGQLJ010000020">
    <property type="protein sequence ID" value="MCA9380840.1"/>
    <property type="molecule type" value="Genomic_DNA"/>
</dbReference>
<dbReference type="AlphaFoldDB" id="A0A955L1K6"/>
<feature type="transmembrane region" description="Helical" evidence="1">
    <location>
        <begin position="6"/>
        <end position="29"/>
    </location>
</feature>
<gene>
    <name evidence="2" type="ORF">KC678_01105</name>
</gene>
<evidence type="ECO:0000313" key="2">
    <source>
        <dbReference type="EMBL" id="MCA9380840.1"/>
    </source>
</evidence>
<evidence type="ECO:0000313" key="3">
    <source>
        <dbReference type="Proteomes" id="UP000775877"/>
    </source>
</evidence>
<sequence length="81" mass="9451">MKTFTISFFGTLIVGLIVITTSIIVGKYFNIQRDIRKDNAIQDCLETTSYESRFKDEAGRDIYVKDVVWDTYERCVEDKNI</sequence>
<reference evidence="2" key="1">
    <citation type="submission" date="2020-04" db="EMBL/GenBank/DDBJ databases">
        <authorList>
            <person name="Zhang T."/>
        </authorList>
    </citation>
    <scope>NUCLEOTIDE SEQUENCE</scope>
    <source>
        <strain evidence="2">HKST-UBA13</strain>
    </source>
</reference>
<reference evidence="2" key="2">
    <citation type="journal article" date="2021" name="Microbiome">
        <title>Successional dynamics and alternative stable states in a saline activated sludge microbial community over 9 years.</title>
        <authorList>
            <person name="Wang Y."/>
            <person name="Ye J."/>
            <person name="Ju F."/>
            <person name="Liu L."/>
            <person name="Boyd J.A."/>
            <person name="Deng Y."/>
            <person name="Parks D.H."/>
            <person name="Jiang X."/>
            <person name="Yin X."/>
            <person name="Woodcroft B.J."/>
            <person name="Tyson G.W."/>
            <person name="Hugenholtz P."/>
            <person name="Polz M.F."/>
            <person name="Zhang T."/>
        </authorList>
    </citation>
    <scope>NUCLEOTIDE SEQUENCE</scope>
    <source>
        <strain evidence="2">HKST-UBA13</strain>
    </source>
</reference>
<evidence type="ECO:0000256" key="1">
    <source>
        <dbReference type="SAM" id="Phobius"/>
    </source>
</evidence>
<keyword evidence="1" id="KW-1133">Transmembrane helix</keyword>
<keyword evidence="1" id="KW-0812">Transmembrane</keyword>
<keyword evidence="1" id="KW-0472">Membrane</keyword>
<name>A0A955L1K6_9BACT</name>
<comment type="caution">
    <text evidence="2">The sequence shown here is derived from an EMBL/GenBank/DDBJ whole genome shotgun (WGS) entry which is preliminary data.</text>
</comment>
<accession>A0A955L1K6</accession>